<dbReference type="Proteomes" id="UP001180020">
    <property type="component" value="Unassembled WGS sequence"/>
</dbReference>
<dbReference type="GO" id="GO:0098588">
    <property type="term" value="C:bounding membrane of organelle"/>
    <property type="evidence" value="ECO:0007669"/>
    <property type="project" value="UniProtKB-ARBA"/>
</dbReference>
<dbReference type="GO" id="GO:0006623">
    <property type="term" value="P:protein targeting to vacuole"/>
    <property type="evidence" value="ECO:0007669"/>
    <property type="project" value="TreeGrafter"/>
</dbReference>
<dbReference type="InterPro" id="IPR026847">
    <property type="entry name" value="VPS13"/>
</dbReference>
<dbReference type="Pfam" id="PF25036">
    <property type="entry name" value="VPS13_VAB"/>
    <property type="match status" value="2"/>
</dbReference>
<dbReference type="InterPro" id="IPR006614">
    <property type="entry name" value="Peroxin/Ferlin"/>
</dbReference>
<comment type="similarity">
    <text evidence="1">Belongs to the VPS13 family.</text>
</comment>
<proteinExistence type="inferred from homology"/>
<dbReference type="PANTHER" id="PTHR16166:SF93">
    <property type="entry name" value="INTERMEMBRANE LIPID TRANSFER PROTEIN VPS13"/>
    <property type="match status" value="1"/>
</dbReference>
<dbReference type="InterPro" id="IPR010482">
    <property type="entry name" value="TECPR1-like_DysF"/>
</dbReference>
<reference evidence="3" key="2">
    <citation type="submission" date="2023-06" db="EMBL/GenBank/DDBJ databases">
        <authorList>
            <person name="Ma L."/>
            <person name="Liu K.-W."/>
            <person name="Li Z."/>
            <person name="Hsiao Y.-Y."/>
            <person name="Qi Y."/>
            <person name="Fu T."/>
            <person name="Tang G."/>
            <person name="Zhang D."/>
            <person name="Sun W.-H."/>
            <person name="Liu D.-K."/>
            <person name="Li Y."/>
            <person name="Chen G.-Z."/>
            <person name="Liu X.-D."/>
            <person name="Liao X.-Y."/>
            <person name="Jiang Y.-T."/>
            <person name="Yu X."/>
            <person name="Hao Y."/>
            <person name="Huang J."/>
            <person name="Zhao X.-W."/>
            <person name="Ke S."/>
            <person name="Chen Y.-Y."/>
            <person name="Wu W.-L."/>
            <person name="Hsu J.-L."/>
            <person name="Lin Y.-F."/>
            <person name="Huang M.-D."/>
            <person name="Li C.-Y."/>
            <person name="Huang L."/>
            <person name="Wang Z.-W."/>
            <person name="Zhao X."/>
            <person name="Zhong W.-Y."/>
            <person name="Peng D.-H."/>
            <person name="Ahmad S."/>
            <person name="Lan S."/>
            <person name="Zhang J.-S."/>
            <person name="Tsai W.-C."/>
            <person name="Van De Peer Y."/>
            <person name="Liu Z.-J."/>
        </authorList>
    </citation>
    <scope>NUCLEOTIDE SEQUENCE</scope>
    <source>
        <strain evidence="3">CP</strain>
        <tissue evidence="3">Leaves</tissue>
    </source>
</reference>
<dbReference type="GO" id="GO:0045053">
    <property type="term" value="P:protein retention in Golgi apparatus"/>
    <property type="evidence" value="ECO:0007669"/>
    <property type="project" value="TreeGrafter"/>
</dbReference>
<comment type="caution">
    <text evidence="3">The sequence shown here is derived from an EMBL/GenBank/DDBJ whole genome shotgun (WGS) entry which is preliminary data.</text>
</comment>
<evidence type="ECO:0000313" key="3">
    <source>
        <dbReference type="EMBL" id="KAK1307199.1"/>
    </source>
</evidence>
<evidence type="ECO:0000313" key="4">
    <source>
        <dbReference type="Proteomes" id="UP001180020"/>
    </source>
</evidence>
<feature type="domain" description="Peroxin/Ferlin" evidence="2">
    <location>
        <begin position="1189"/>
        <end position="1229"/>
    </location>
</feature>
<reference evidence="3" key="1">
    <citation type="journal article" date="2023" name="Nat. Commun.">
        <title>Diploid and tetraploid genomes of Acorus and the evolution of monocots.</title>
        <authorList>
            <person name="Ma L."/>
            <person name="Liu K.W."/>
            <person name="Li Z."/>
            <person name="Hsiao Y.Y."/>
            <person name="Qi Y."/>
            <person name="Fu T."/>
            <person name="Tang G.D."/>
            <person name="Zhang D."/>
            <person name="Sun W.H."/>
            <person name="Liu D.K."/>
            <person name="Li Y."/>
            <person name="Chen G.Z."/>
            <person name="Liu X.D."/>
            <person name="Liao X.Y."/>
            <person name="Jiang Y.T."/>
            <person name="Yu X."/>
            <person name="Hao Y."/>
            <person name="Huang J."/>
            <person name="Zhao X.W."/>
            <person name="Ke S."/>
            <person name="Chen Y.Y."/>
            <person name="Wu W.L."/>
            <person name="Hsu J.L."/>
            <person name="Lin Y.F."/>
            <person name="Huang M.D."/>
            <person name="Li C.Y."/>
            <person name="Huang L."/>
            <person name="Wang Z.W."/>
            <person name="Zhao X."/>
            <person name="Zhong W.Y."/>
            <person name="Peng D.H."/>
            <person name="Ahmad S."/>
            <person name="Lan S."/>
            <person name="Zhang J.S."/>
            <person name="Tsai W.C."/>
            <person name="Van de Peer Y."/>
            <person name="Liu Z.J."/>
        </authorList>
    </citation>
    <scope>NUCLEOTIDE SEQUENCE</scope>
    <source>
        <strain evidence="3">CP</strain>
    </source>
</reference>
<dbReference type="GO" id="GO:0005737">
    <property type="term" value="C:cytoplasm"/>
    <property type="evidence" value="ECO:0007669"/>
    <property type="project" value="UniProtKB-ARBA"/>
</dbReference>
<keyword evidence="4" id="KW-1185">Reference proteome</keyword>
<dbReference type="InterPro" id="IPR009543">
    <property type="entry name" value="VPS13_VAB"/>
</dbReference>
<sequence length="2359" mass="263665">MNSGGRPLQITAYFVELATPRTEEAIKFVDKVGGFEWLIQKYEIDGATALKLDLSLDTPTIIVPRNSLSKDFMQLDIGKLRVTNNFSWHGCQENDPSAVHLDVLYAEIQGINMAVGVNGVIGKPMMREGKGLGIQVRRSLRDVFRKVPTMSVEVKVGLLHCVISDKEYNVILDCAYMNISEEPSIPPSFRGNMTSQKVPIRMLADKVNLNSQILLLHTVVVVEIEIQNALLELYNGIDEESPLAQIALEDLWLSYRTTSSSEIDLYVTIPKFSVLDIRPDTKPEMRLMLGSSDVSKQGFCNNPEFMENHAASLSHDDSTEFRESGASLCVPTATMLLMDYRLRSSSQSFVVRIQQPRVLVVLDFLLPVVEFFVPAFGTALGREEMLHPKNDPIIRNENIVLSEPLYKQADDVVYLSPSRQLIVDGHGVDEFTYDGCGGTICLSEEFHFQNEMQPIIIIGCGKKLHFQNVKIENAALLRKYTYLSNDSSYSAAVEDGVEILFLDSSTSNIDEEHSNPQAEYSKTGIVPVTEPGDARSQIKSFTFEAQVVSPEFTFYDGTKLSVDNDIHGEKLLRAKMDLSFMYAVKENDIWVRALVKDLTIEAGFRLQQLCNSVMPIYCLHAPTSRRFGCQEKEYVPGHGLTFWRPHAPSNYAILGDCVTSRPIPPTQVVMAVSNTYGRVRKPLSFKLIGSFSNLQGLEKEQNQINVDNECSLWLPIAPPGYSALGCACTFLARSDHKKPSSRLAYNIGDCAKPKMREDIIADMKLGCLSITVLDSSCGMMTPILDTTITNLNLATHGRLEAMNAVLVCSIASSTFNRHIEAWEPLIEPFDGIFKAETFAINESLPPRIGKRVRIAATSTESGEDLRHADDPALSALEEDDLQKELPITDDGNKHDFFCALRLVINDKSTDQQKLFPQSARTRCVKPIFYQHEGITKGTAAWNELFIFEVPLRGLANLEVEVTNLASRAGKAKFSQNAADTEEMFSVYQLRRNGQYSTDEDRKDCGCLLLSASYYDRNTVVNLQRDMESIITADRDVGFLIGLSPDGPWEAFRSLLPLSVVPKVLDGSCFASEVVMKNGRKHAIFRALGMIVNDADIKVEVAMCPLSAHADHTPQKKYSTVTEEIFENQRYLPTFGWGNKFAFNGNDPAHWSTRDFSNSSKDFFEPSLPSGWKWTSAWTIEKSPFVDGDGWTYGADFESLIWPPTSSRSSPKSAADCVRRRRWIRKREPLFERDNKETIDVFASMSPGSSSILPWRSMATDAELCLQVRPQVTQSPYTWGQMVPIGSGFDSGNDQFGTNQALLSRQNTINKGNASIVDAIFKLSQLEKKDVLLCCYPCSGIKQQFWLSIGSDASVLHTELNVPVYDWKISINSPLKLENRLPYQAEFAIWERTNEGNRVERQRGLIPSGSSASIYSADLRKPLRLRVSVERDMGGNNASPKTVRFFVPYWINNNSVVPLSYRVVEVESLDSAETDTLLKSRAVKSAKLALKPKSFNGRNSISKRNIRVLEAIEDSSSTPVMLSPQDYTSRSGILAFPSRNDAFLSPHVGIAVAVLHSDYYGPGISLVEMENKERVDVRAFTSTGSYYKLSAVLSMASDRTKVINFQPQILLINRSGRRVSMQQCGTQMEEWINPTDPPKLFQWKSHAKNEQLKVKLDGCKWSAPFSIENEGVMRVSMKNEMGNEQMFLRVEVRSGIKHSRYEVVFRLATFSSPYRIENRSMFLPVRFRQVGGTDDSWQSLPPNAAAAYFWEDIGRKRILEVLVDGTDPLKSEKYNIDEIMDHQPMPVVGGPVRALRLSVSKEGKTYVSRISDWMPESVPLEVMNIRVPMPLSQLSGSDFKKSPLDVESEFHITFELTELGISIIDHMPEEGPENCAFLVNIHEPIIWRLHEMIQQVNINRLYDPQTAAVSVDPIIQIGLLNISEIRFKVSMAMSPAQRPRGVLGFWSSLMTSLGNTEHMPVRINQRFLEEVCMRQSSLIGAAISNIQKDLLSQPLQLLSGVDILGNASSALGHMSKGVAALSMDKKFIQNRQKKENKSVEDIGDVIREGGGAFAKGLFRGVTGILTKPLEGAKSSGVEGFVQGVGKGIIGAAAQPVSGVLDLLSKTTEGANAVKMKITSAITSEEQLLRRRLPRVISGDNLLHPYDEYKAQGQVILQLAESGTFFGQVDLFKVRGKFALSDAYEDHFLLPKGKILLVTHRRVLLLQQPTNIVGQRKFNPARDPCSVLWDVVWDDLAAMELVQGKKERPESPPSCLVLYLKINSTESKECTRVIKCIRESPQAINVYSSIEQVMNTYGPNHLKDMQKKVTKPYSPRKAYTEVFPKEAFDVWGSQDVLTSVPISSTFGTLLSQPQFSQDSRQ</sequence>
<dbReference type="InterPro" id="IPR056748">
    <property type="entry name" value="VPS13-like_C"/>
</dbReference>
<protein>
    <recommendedName>
        <fullName evidence="2">Peroxin/Ferlin domain-containing protein</fullName>
    </recommendedName>
</protein>
<gene>
    <name evidence="3" type="ORF">QJS10_CPA10g01573</name>
</gene>
<dbReference type="EMBL" id="JAUJYO010000010">
    <property type="protein sequence ID" value="KAK1307199.1"/>
    <property type="molecule type" value="Genomic_DNA"/>
</dbReference>
<name>A0AAV9E1S4_ACOCL</name>
<dbReference type="PANTHER" id="PTHR16166">
    <property type="entry name" value="VACUOLAR PROTEIN SORTING-ASSOCIATED PROTEIN VPS13"/>
    <property type="match status" value="1"/>
</dbReference>
<organism evidence="3 4">
    <name type="scientific">Acorus calamus</name>
    <name type="common">Sweet flag</name>
    <dbReference type="NCBI Taxonomy" id="4465"/>
    <lineage>
        <taxon>Eukaryota</taxon>
        <taxon>Viridiplantae</taxon>
        <taxon>Streptophyta</taxon>
        <taxon>Embryophyta</taxon>
        <taxon>Tracheophyta</taxon>
        <taxon>Spermatophyta</taxon>
        <taxon>Magnoliopsida</taxon>
        <taxon>Liliopsida</taxon>
        <taxon>Acoraceae</taxon>
        <taxon>Acorus</taxon>
    </lineage>
</organism>
<dbReference type="Pfam" id="PF06398">
    <property type="entry name" value="Pex24p"/>
    <property type="match status" value="1"/>
</dbReference>
<evidence type="ECO:0000259" key="2">
    <source>
        <dbReference type="SMART" id="SM00694"/>
    </source>
</evidence>
<accession>A0AAV9E1S4</accession>
<dbReference type="SMART" id="SM00694">
    <property type="entry name" value="DysFC"/>
    <property type="match status" value="1"/>
</dbReference>
<evidence type="ECO:0000256" key="1">
    <source>
        <dbReference type="ARBA" id="ARBA00006545"/>
    </source>
</evidence>
<dbReference type="Pfam" id="PF25037">
    <property type="entry name" value="VPS13_C"/>
    <property type="match status" value="1"/>
</dbReference>